<proteinExistence type="predicted"/>
<dbReference type="PANTHER" id="PTHR30136">
    <property type="entry name" value="HELIX-TURN-HELIX TRANSCRIPTIONAL REGULATOR, ICLR FAMILY"/>
    <property type="match status" value="1"/>
</dbReference>
<keyword evidence="2" id="KW-0238">DNA-binding</keyword>
<dbReference type="Gene3D" id="3.30.450.40">
    <property type="match status" value="1"/>
</dbReference>
<dbReference type="InterPro" id="IPR014757">
    <property type="entry name" value="Tscrpt_reg_IclR_C"/>
</dbReference>
<keyword evidence="1" id="KW-0805">Transcription regulation</keyword>
<protein>
    <submittedName>
        <fullName evidence="6">IclR family transcriptional regulator</fullName>
    </submittedName>
</protein>
<organism evidence="6 7">
    <name type="scientific">Amycolatopsis tucumanensis</name>
    <dbReference type="NCBI Taxonomy" id="401106"/>
    <lineage>
        <taxon>Bacteria</taxon>
        <taxon>Bacillati</taxon>
        <taxon>Actinomycetota</taxon>
        <taxon>Actinomycetes</taxon>
        <taxon>Pseudonocardiales</taxon>
        <taxon>Pseudonocardiaceae</taxon>
        <taxon>Amycolatopsis</taxon>
    </lineage>
</organism>
<dbReference type="Pfam" id="PF09339">
    <property type="entry name" value="HTH_IclR"/>
    <property type="match status" value="1"/>
</dbReference>
<keyword evidence="7" id="KW-1185">Reference proteome</keyword>
<dbReference type="Pfam" id="PF01614">
    <property type="entry name" value="IclR_C"/>
    <property type="match status" value="1"/>
</dbReference>
<dbReference type="PROSITE" id="PS51077">
    <property type="entry name" value="HTH_ICLR"/>
    <property type="match status" value="1"/>
</dbReference>
<evidence type="ECO:0000259" key="5">
    <source>
        <dbReference type="PROSITE" id="PS51078"/>
    </source>
</evidence>
<dbReference type="InterPro" id="IPR050707">
    <property type="entry name" value="HTH_MetabolicPath_Reg"/>
</dbReference>
<gene>
    <name evidence="6" type="ORF">GCM10022380_05880</name>
</gene>
<sequence length="280" mass="30175">MECRPAWFGITVQLTGGLTAIWNAVTLVRMAREGGDGVQTVARALAVLGCFRGGGELGVTELARRVELPASTTHRLVSALVDAGFLEKSPTSNRYRIGGALAEYGQIAYRQHRIYLVEPHLEQLATTTGASASIAVRHGNDMVLLGTSRWREADGHELQGVRIPLHASALGKALLAWSDVSDDELARLPFTDGTDRAPTDPAELSKELVLTRERGWAFNDEELAVGFRTIGIPVRDTGGRARFALGLRGTTSLMIPERVPFFADLAKVTADDIAAVLFAS</sequence>
<feature type="domain" description="IclR-ED" evidence="5">
    <location>
        <begin position="100"/>
        <end position="279"/>
    </location>
</feature>
<dbReference type="SUPFAM" id="SSF46785">
    <property type="entry name" value="Winged helix' DNA-binding domain"/>
    <property type="match status" value="1"/>
</dbReference>
<accession>A0ABP7HHG0</accession>
<evidence type="ECO:0000256" key="1">
    <source>
        <dbReference type="ARBA" id="ARBA00023015"/>
    </source>
</evidence>
<keyword evidence="3" id="KW-0804">Transcription</keyword>
<dbReference type="SMART" id="SM00346">
    <property type="entry name" value="HTH_ICLR"/>
    <property type="match status" value="1"/>
</dbReference>
<dbReference type="PROSITE" id="PS51078">
    <property type="entry name" value="ICLR_ED"/>
    <property type="match status" value="1"/>
</dbReference>
<dbReference type="InterPro" id="IPR036388">
    <property type="entry name" value="WH-like_DNA-bd_sf"/>
</dbReference>
<dbReference type="InterPro" id="IPR036390">
    <property type="entry name" value="WH_DNA-bd_sf"/>
</dbReference>
<dbReference type="InterPro" id="IPR005471">
    <property type="entry name" value="Tscrpt_reg_IclR_N"/>
</dbReference>
<evidence type="ECO:0000313" key="7">
    <source>
        <dbReference type="Proteomes" id="UP001501624"/>
    </source>
</evidence>
<name>A0ABP7HHG0_9PSEU</name>
<evidence type="ECO:0000313" key="6">
    <source>
        <dbReference type="EMBL" id="GAA3792029.1"/>
    </source>
</evidence>
<reference evidence="7" key="1">
    <citation type="journal article" date="2019" name="Int. J. Syst. Evol. Microbiol.">
        <title>The Global Catalogue of Microorganisms (GCM) 10K type strain sequencing project: providing services to taxonomists for standard genome sequencing and annotation.</title>
        <authorList>
            <consortium name="The Broad Institute Genomics Platform"/>
            <consortium name="The Broad Institute Genome Sequencing Center for Infectious Disease"/>
            <person name="Wu L."/>
            <person name="Ma J."/>
        </authorList>
    </citation>
    <scope>NUCLEOTIDE SEQUENCE [LARGE SCALE GENOMIC DNA]</scope>
    <source>
        <strain evidence="7">JCM 17017</strain>
    </source>
</reference>
<dbReference type="SUPFAM" id="SSF55781">
    <property type="entry name" value="GAF domain-like"/>
    <property type="match status" value="1"/>
</dbReference>
<evidence type="ECO:0000259" key="4">
    <source>
        <dbReference type="PROSITE" id="PS51077"/>
    </source>
</evidence>
<dbReference type="EMBL" id="BAABCM010000001">
    <property type="protein sequence ID" value="GAA3792029.1"/>
    <property type="molecule type" value="Genomic_DNA"/>
</dbReference>
<dbReference type="InterPro" id="IPR029016">
    <property type="entry name" value="GAF-like_dom_sf"/>
</dbReference>
<evidence type="ECO:0000256" key="2">
    <source>
        <dbReference type="ARBA" id="ARBA00023125"/>
    </source>
</evidence>
<dbReference type="PANTHER" id="PTHR30136:SF35">
    <property type="entry name" value="HTH-TYPE TRANSCRIPTIONAL REGULATOR RV1719"/>
    <property type="match status" value="1"/>
</dbReference>
<dbReference type="Gene3D" id="1.10.10.10">
    <property type="entry name" value="Winged helix-like DNA-binding domain superfamily/Winged helix DNA-binding domain"/>
    <property type="match status" value="1"/>
</dbReference>
<dbReference type="Proteomes" id="UP001501624">
    <property type="component" value="Unassembled WGS sequence"/>
</dbReference>
<feature type="domain" description="HTH iclR-type" evidence="4">
    <location>
        <begin position="38"/>
        <end position="99"/>
    </location>
</feature>
<evidence type="ECO:0000256" key="3">
    <source>
        <dbReference type="ARBA" id="ARBA00023163"/>
    </source>
</evidence>
<comment type="caution">
    <text evidence="6">The sequence shown here is derived from an EMBL/GenBank/DDBJ whole genome shotgun (WGS) entry which is preliminary data.</text>
</comment>